<keyword evidence="10" id="KW-0675">Receptor</keyword>
<feature type="domain" description="TonB-dependent transporter Oar-like beta-barrel" evidence="9">
    <location>
        <begin position="278"/>
        <end position="1175"/>
    </location>
</feature>
<name>A0A4Q1SK73_9BACT</name>
<dbReference type="Gene3D" id="2.40.170.20">
    <property type="entry name" value="TonB-dependent receptor, beta-barrel domain"/>
    <property type="match status" value="1"/>
</dbReference>
<evidence type="ECO:0000313" key="10">
    <source>
        <dbReference type="EMBL" id="RXS97855.1"/>
    </source>
</evidence>
<dbReference type="GO" id="GO:0009279">
    <property type="term" value="C:cell outer membrane"/>
    <property type="evidence" value="ECO:0007669"/>
    <property type="project" value="UniProtKB-SubCell"/>
</dbReference>
<dbReference type="InterPro" id="IPR013784">
    <property type="entry name" value="Carb-bd-like_fold"/>
</dbReference>
<feature type="transmembrane region" description="Helical" evidence="8">
    <location>
        <begin position="34"/>
        <end position="54"/>
    </location>
</feature>
<evidence type="ECO:0000256" key="6">
    <source>
        <dbReference type="ARBA" id="ARBA00023237"/>
    </source>
</evidence>
<evidence type="ECO:0000256" key="3">
    <source>
        <dbReference type="ARBA" id="ARBA00022452"/>
    </source>
</evidence>
<sequence>MWRGKECPGESASFTLNEKPTFFRQVRMRRFDGFHARLTCVSLMLLVLLLGGGLRAAGQGITTGSIAGVVMDASGAVVQNATVTATNVGTNYHSVQQTRGDGSFSLVNMPVGSYSLIIEAQGFQKLSISLVNVIVGETNIGPQKLSVGSTSVVQVEGNATPLLDTSEAQVSNTIDSQMLQTLPFGGGFDTAALLSPGVVITHDLAFSNNNGAYGGFSSEGQSGRANNSEIDGQSNNDNSVGGPQVFFSNEDALDNVQIITNNFSAQYGRNAGSVINYVTRSGSNQIHGTAFYKYEGNWGESFAQGQKSSWQGYCLPGQQPTTSNECVTPTLTRFTDNVVGGTLGGPVLKDKLFFFGSALFNRSHYGGGATNLTSSITPTPAGLSDLTSAFPNAPGVAALVNNGPYSITTGNPQVAGVTYQVPVTYNGQTITIPFAGVTRSIPAQSNDEEVMARLDYQQGREHFFLRYFYQDDPYINASGGSSVPEGNWYNEPDHAQSIGADWEHTFTPNLVNQLRYSFQQTSILFQGGAQPNCTVNTPDQCTASIGFSGDVTPTSESDGQTPGKIGMMGFGYADNLPQGRTVKVTQVQDNATWTSGKQTILFGGEWSYQNSPNPFLPYYEGAMTFSGSSTDPTNPVMNNFLDGTTSAFTLANGTFTTKFTEPDYAAYIQDDWKATPNLTLNLGLRYEFFTQAINLLHDETVKREENAATAFWDQSLPLSVRTYPYTKPEYKNFQPRLGFAYSPESLKDKVVVRGGFAINFNPAFYNMFINAASSSPVVNNGSITGCGTTITCLPSGGVLASQVRAQNLQYIPTGGNPGSRNTTNNTSDFRNPYTESWYFGFETALGSRASLDVKYVGNHQVASFQSIDGNPYLLDIKNEFPAYANIDLCTDDTQPGYGRPDCTHANVRTRDNGGFALYNSLQFQLQTHKWHGLTTITNYSYSRTIDNTSDVFSTFAAGNSITFSENPLNPNQPERGLSGVSLKHVVSSGFHYELPFFAEEHTLVAKALGGWILGAIYTFNTGQPGTPYQYGFFGDGAGYQSYTDDTSFMNWQLSGYDVARPVLSNPKAPINKVGIYDADGSVCGGIGYYNWADCTPVSSSQVHWLRNTQALVQHLGAKSPYIGVGRNTVFSKAWSNMDLNLFKEEKVNEKLRVQLQLIMYNALNNQNLGTPDLGIDDVSDTPSGNTFEDSRWSYGHNRNTQLAIKFLF</sequence>
<feature type="region of interest" description="Disordered" evidence="7">
    <location>
        <begin position="217"/>
        <end position="245"/>
    </location>
</feature>
<dbReference type="SUPFAM" id="SSF49452">
    <property type="entry name" value="Starch-binding domain-like"/>
    <property type="match status" value="1"/>
</dbReference>
<dbReference type="OrthoDB" id="97893at2"/>
<evidence type="ECO:0000259" key="9">
    <source>
        <dbReference type="Pfam" id="PF25183"/>
    </source>
</evidence>
<dbReference type="GO" id="GO:0015344">
    <property type="term" value="F:siderophore uptake transmembrane transporter activity"/>
    <property type="evidence" value="ECO:0007669"/>
    <property type="project" value="TreeGrafter"/>
</dbReference>
<dbReference type="PANTHER" id="PTHR30069">
    <property type="entry name" value="TONB-DEPENDENT OUTER MEMBRANE RECEPTOR"/>
    <property type="match status" value="1"/>
</dbReference>
<keyword evidence="3" id="KW-1134">Transmembrane beta strand</keyword>
<dbReference type="GO" id="GO:0030246">
    <property type="term" value="F:carbohydrate binding"/>
    <property type="evidence" value="ECO:0007669"/>
    <property type="project" value="InterPro"/>
</dbReference>
<dbReference type="SUPFAM" id="SSF56935">
    <property type="entry name" value="Porins"/>
    <property type="match status" value="1"/>
</dbReference>
<evidence type="ECO:0000256" key="1">
    <source>
        <dbReference type="ARBA" id="ARBA00004571"/>
    </source>
</evidence>
<dbReference type="Gene3D" id="2.60.40.1120">
    <property type="entry name" value="Carboxypeptidase-like, regulatory domain"/>
    <property type="match status" value="1"/>
</dbReference>
<dbReference type="GO" id="GO:0044718">
    <property type="term" value="P:siderophore transmembrane transport"/>
    <property type="evidence" value="ECO:0007669"/>
    <property type="project" value="TreeGrafter"/>
</dbReference>
<evidence type="ECO:0000313" key="11">
    <source>
        <dbReference type="Proteomes" id="UP000290253"/>
    </source>
</evidence>
<keyword evidence="5 8" id="KW-0472">Membrane</keyword>
<dbReference type="Proteomes" id="UP000290253">
    <property type="component" value="Unassembled WGS sequence"/>
</dbReference>
<keyword evidence="8" id="KW-1133">Transmembrane helix</keyword>
<gene>
    <name evidence="10" type="ORF">ESZ00_08350</name>
</gene>
<evidence type="ECO:0000256" key="2">
    <source>
        <dbReference type="ARBA" id="ARBA00022448"/>
    </source>
</evidence>
<reference evidence="10 11" key="1">
    <citation type="journal article" date="2016" name="Int. J. Syst. Evol. Microbiol.">
        <title>Acidipila dinghuensis sp. nov., an acidobacterium isolated from forest soil.</title>
        <authorList>
            <person name="Jiang Y.W."/>
            <person name="Wang J."/>
            <person name="Chen M.H."/>
            <person name="Lv Y.Y."/>
            <person name="Qiu L.H."/>
        </authorList>
    </citation>
    <scope>NUCLEOTIDE SEQUENCE [LARGE SCALE GENOMIC DNA]</scope>
    <source>
        <strain evidence="10 11">DHOF10</strain>
    </source>
</reference>
<keyword evidence="6" id="KW-0998">Cell outer membrane</keyword>
<keyword evidence="2" id="KW-0813">Transport</keyword>
<dbReference type="PANTHER" id="PTHR30069:SF46">
    <property type="entry name" value="OAR PROTEIN"/>
    <property type="match status" value="1"/>
</dbReference>
<dbReference type="InterPro" id="IPR036942">
    <property type="entry name" value="Beta-barrel_TonB_sf"/>
</dbReference>
<dbReference type="EMBL" id="SDMK01000001">
    <property type="protein sequence ID" value="RXS97855.1"/>
    <property type="molecule type" value="Genomic_DNA"/>
</dbReference>
<dbReference type="Pfam" id="PF13620">
    <property type="entry name" value="CarboxypepD_reg"/>
    <property type="match status" value="1"/>
</dbReference>
<dbReference type="InterPro" id="IPR039426">
    <property type="entry name" value="TonB-dep_rcpt-like"/>
</dbReference>
<proteinExistence type="predicted"/>
<protein>
    <submittedName>
        <fullName evidence="10">TonB-dependent receptor</fullName>
    </submittedName>
</protein>
<evidence type="ECO:0000256" key="4">
    <source>
        <dbReference type="ARBA" id="ARBA00022692"/>
    </source>
</evidence>
<evidence type="ECO:0000256" key="7">
    <source>
        <dbReference type="SAM" id="MobiDB-lite"/>
    </source>
</evidence>
<keyword evidence="4 8" id="KW-0812">Transmembrane</keyword>
<organism evidence="10 11">
    <name type="scientific">Silvibacterium dinghuense</name>
    <dbReference type="NCBI Taxonomy" id="1560006"/>
    <lineage>
        <taxon>Bacteria</taxon>
        <taxon>Pseudomonadati</taxon>
        <taxon>Acidobacteriota</taxon>
        <taxon>Terriglobia</taxon>
        <taxon>Terriglobales</taxon>
        <taxon>Acidobacteriaceae</taxon>
        <taxon>Silvibacterium</taxon>
    </lineage>
</organism>
<dbReference type="InterPro" id="IPR057601">
    <property type="entry name" value="Oar-like_b-barrel"/>
</dbReference>
<accession>A0A4Q1SK73</accession>
<evidence type="ECO:0000256" key="8">
    <source>
        <dbReference type="SAM" id="Phobius"/>
    </source>
</evidence>
<feature type="compositionally biased region" description="Polar residues" evidence="7">
    <location>
        <begin position="218"/>
        <end position="241"/>
    </location>
</feature>
<dbReference type="AlphaFoldDB" id="A0A4Q1SK73"/>
<evidence type="ECO:0000256" key="5">
    <source>
        <dbReference type="ARBA" id="ARBA00023136"/>
    </source>
</evidence>
<comment type="subcellular location">
    <subcellularLocation>
        <location evidence="1">Cell outer membrane</location>
        <topology evidence="1">Multi-pass membrane protein</topology>
    </subcellularLocation>
</comment>
<keyword evidence="11" id="KW-1185">Reference proteome</keyword>
<dbReference type="Pfam" id="PF25183">
    <property type="entry name" value="OMP_b-brl_4"/>
    <property type="match status" value="1"/>
</dbReference>
<comment type="caution">
    <text evidence="10">The sequence shown here is derived from an EMBL/GenBank/DDBJ whole genome shotgun (WGS) entry which is preliminary data.</text>
</comment>